<feature type="domain" description="Bacteriophage N4 adsorption protein A C-terminal" evidence="2">
    <location>
        <begin position="217"/>
        <end position="373"/>
    </location>
</feature>
<dbReference type="Pfam" id="PF14559">
    <property type="entry name" value="TPR_19"/>
    <property type="match status" value="1"/>
</dbReference>
<dbReference type="InterPro" id="IPR011990">
    <property type="entry name" value="TPR-like_helical_dom_sf"/>
</dbReference>
<organism evidence="3">
    <name type="scientific">hydrothermal vent metagenome</name>
    <dbReference type="NCBI Taxonomy" id="652676"/>
    <lineage>
        <taxon>unclassified sequences</taxon>
        <taxon>metagenomes</taxon>
        <taxon>ecological metagenomes</taxon>
    </lineage>
</organism>
<dbReference type="InterPro" id="IPR019734">
    <property type="entry name" value="TPR_rpt"/>
</dbReference>
<evidence type="ECO:0000313" key="3">
    <source>
        <dbReference type="EMBL" id="VAV99333.1"/>
    </source>
</evidence>
<feature type="region of interest" description="Disordered" evidence="1">
    <location>
        <begin position="1"/>
        <end position="30"/>
    </location>
</feature>
<accession>A0A3B0SSA2</accession>
<reference evidence="3" key="1">
    <citation type="submission" date="2018-06" db="EMBL/GenBank/DDBJ databases">
        <authorList>
            <person name="Zhirakovskaya E."/>
        </authorList>
    </citation>
    <scope>NUCLEOTIDE SEQUENCE</scope>
</reference>
<dbReference type="InterPro" id="IPR025137">
    <property type="entry name" value="NfrA_C"/>
</dbReference>
<evidence type="ECO:0000256" key="1">
    <source>
        <dbReference type="SAM" id="MobiDB-lite"/>
    </source>
</evidence>
<dbReference type="PROSITE" id="PS50005">
    <property type="entry name" value="TPR"/>
    <property type="match status" value="1"/>
</dbReference>
<dbReference type="Gene3D" id="1.25.40.10">
    <property type="entry name" value="Tetratricopeptide repeat domain"/>
    <property type="match status" value="1"/>
</dbReference>
<dbReference type="SUPFAM" id="SSF48452">
    <property type="entry name" value="TPR-like"/>
    <property type="match status" value="1"/>
</dbReference>
<dbReference type="Pfam" id="PF13283">
    <property type="entry name" value="NfrA_C"/>
    <property type="match status" value="1"/>
</dbReference>
<dbReference type="AlphaFoldDB" id="A0A3B0SSA2"/>
<dbReference type="EMBL" id="UOEJ01000112">
    <property type="protein sequence ID" value="VAV99333.1"/>
    <property type="molecule type" value="Genomic_DNA"/>
</dbReference>
<protein>
    <recommendedName>
        <fullName evidence="2">Bacteriophage N4 adsorption protein A C-terminal domain-containing protein</fullName>
    </recommendedName>
</protein>
<sequence length="388" mass="44385">PVILSRNGHKTPPIQKTVKSTSPPPEKTETIRRKIPLSLPPRKKKRTIVIQAPPVQKEIQGAKTPVTPDWRHAANSGYKAYDRADYKQAIAYFEQALKRSPHNPELHLQLAYAYKISGQNTKAVRHFKIVLDQHDGANFPLRREIEQMENRLDVNGYVIYRNEPSANRQLTGPDLTRSQAGVEVSYQPEKISFRNGKKFQIYGRLLSAMKEGRLEMDPDSYQAGVGMRIKPLSRHNLVLSAERLLKAGKFARNDWMIRAGYSYDHNSDYREDKKHWWSHSLYLDAALIDFNSPDIFLTAQTTGGYNITLGRGLVVQPRMTGLVNWQKDSFRQASLIEAGPGLNLRYYFNDTKYQAYRAYLDLTVEYRLKISGSSINHSGPVIGLMLHF</sequence>
<proteinExistence type="predicted"/>
<dbReference type="SMART" id="SM00028">
    <property type="entry name" value="TPR"/>
    <property type="match status" value="2"/>
</dbReference>
<gene>
    <name evidence="3" type="ORF">MNBD_ALPHA01-1385</name>
</gene>
<feature type="non-terminal residue" evidence="3">
    <location>
        <position position="1"/>
    </location>
</feature>
<evidence type="ECO:0000259" key="2">
    <source>
        <dbReference type="Pfam" id="PF13283"/>
    </source>
</evidence>
<name>A0A3B0SSA2_9ZZZZ</name>